<keyword evidence="3 7" id="KW-0812">Transmembrane</keyword>
<evidence type="ECO:0000256" key="4">
    <source>
        <dbReference type="ARBA" id="ARBA00022989"/>
    </source>
</evidence>
<dbReference type="PANTHER" id="PTHR30509:SF9">
    <property type="entry name" value="MULTIDRUG RESISTANCE PROTEIN MDTO"/>
    <property type="match status" value="1"/>
</dbReference>
<accession>A0A0H4KDF5</accession>
<feature type="transmembrane region" description="Helical" evidence="7">
    <location>
        <begin position="408"/>
        <end position="436"/>
    </location>
</feature>
<dbReference type="OrthoDB" id="581879at2"/>
<evidence type="ECO:0000256" key="7">
    <source>
        <dbReference type="SAM" id="Phobius"/>
    </source>
</evidence>
<organism evidence="9 10">
    <name type="scientific">Priestia filamentosa</name>
    <dbReference type="NCBI Taxonomy" id="1402861"/>
    <lineage>
        <taxon>Bacteria</taxon>
        <taxon>Bacillati</taxon>
        <taxon>Bacillota</taxon>
        <taxon>Bacilli</taxon>
        <taxon>Bacillales</taxon>
        <taxon>Bacillaceae</taxon>
        <taxon>Priestia</taxon>
    </lineage>
</organism>
<dbReference type="GO" id="GO:0005886">
    <property type="term" value="C:plasma membrane"/>
    <property type="evidence" value="ECO:0007669"/>
    <property type="project" value="UniProtKB-SubCell"/>
</dbReference>
<dbReference type="InterPro" id="IPR049453">
    <property type="entry name" value="Memb_transporter_dom"/>
</dbReference>
<evidence type="ECO:0000256" key="1">
    <source>
        <dbReference type="ARBA" id="ARBA00004651"/>
    </source>
</evidence>
<feature type="transmembrane region" description="Helical" evidence="7">
    <location>
        <begin position="442"/>
        <end position="462"/>
    </location>
</feature>
<dbReference type="PATRIC" id="fig|135735.6.peg.1764"/>
<feature type="transmembrane region" description="Helical" evidence="7">
    <location>
        <begin position="163"/>
        <end position="182"/>
    </location>
</feature>
<dbReference type="AlphaFoldDB" id="A0A0H4KDF5"/>
<keyword evidence="10" id="KW-1185">Reference proteome</keyword>
<name>A0A0H4KDF5_9BACI</name>
<feature type="transmembrane region" description="Helical" evidence="7">
    <location>
        <begin position="349"/>
        <end position="371"/>
    </location>
</feature>
<feature type="transmembrane region" description="Helical" evidence="7">
    <location>
        <begin position="59"/>
        <end position="76"/>
    </location>
</feature>
<dbReference type="Pfam" id="PF13515">
    <property type="entry name" value="FUSC_2"/>
    <property type="match status" value="1"/>
</dbReference>
<feature type="transmembrane region" description="Helical" evidence="7">
    <location>
        <begin position="377"/>
        <end position="396"/>
    </location>
</feature>
<dbReference type="KEGG" id="beo:BEH_08555"/>
<dbReference type="RefSeq" id="WP_046217038.1">
    <property type="nucleotide sequence ID" value="NZ_CP011974.1"/>
</dbReference>
<feature type="domain" description="Integral membrane bound transporter" evidence="8">
    <location>
        <begin position="363"/>
        <end position="489"/>
    </location>
</feature>
<dbReference type="PANTHER" id="PTHR30509">
    <property type="entry name" value="P-HYDROXYBENZOIC ACID EFFLUX PUMP SUBUNIT-RELATED"/>
    <property type="match status" value="1"/>
</dbReference>
<protein>
    <recommendedName>
        <fullName evidence="8">Integral membrane bound transporter domain-containing protein</fullName>
    </recommendedName>
</protein>
<keyword evidence="5 7" id="KW-0472">Membrane</keyword>
<feature type="transmembrane region" description="Helical" evidence="7">
    <location>
        <begin position="88"/>
        <end position="106"/>
    </location>
</feature>
<sequence>MNKSQQRKPSKPVHPKLNTIHTTFKQAFIIKKNPFPWIKALNAGLAAALPIVIGFSLGYLEYGLLASIGAFTYLYVFNQPYAQRAKRIFCVALGMSLSMVLGSLLAPYPLGTSIVMGLIGAVAIFIFGALKITGPSALFFVLSFAMATGMPSDPSLALLRGGFVFLGGGLSWIICMAGWFISPHGPEITAVKKVYVELAYFLDSIGKANFDIARHQTVLVMKQAENMLLAGYSSKRKTDTFTRLFLLNEQANRIFLETLDLSMEKNLTIPSELAQSLRNLAQAIGTKKRKTANILRLHGVGKELENLFMKIHNASRILNDPIEKIQQEVRISKPSLKTTFLNAFDKNSIVFLSAIKFGIILMLASIIAYSFGFDRSYWVPLSCAAVMSGPTVIATFHRAVQRTFGTIIGVLLASVILVSVHNGYMVAFIILCLTFLTELFIVRNYGIAAMFFTPSALVMAEYSAKVYKFSFFATVRITDIIVGVIIGLIGIFLVGRKSASSVLNHFTVATIRSQGQFLLSLFSKNNQSIHFEECKERDRMQTNLVNLLTVYDTALGELFSNKAKLESLWPVIFSVNQIGYYLESSFKYYERPTLPDKDLAQLLYVFETMALTLENNQYPIEKHVPEIEGFSNIQNQILNLQKALRFEESF</sequence>
<dbReference type="EMBL" id="CP011974">
    <property type="protein sequence ID" value="AKO92142.1"/>
    <property type="molecule type" value="Genomic_DNA"/>
</dbReference>
<evidence type="ECO:0000256" key="2">
    <source>
        <dbReference type="ARBA" id="ARBA00022475"/>
    </source>
</evidence>
<comment type="subcellular location">
    <subcellularLocation>
        <location evidence="1">Cell membrane</location>
        <topology evidence="1">Multi-pass membrane protein</topology>
    </subcellularLocation>
</comment>
<proteinExistence type="inferred from homology"/>
<evidence type="ECO:0000256" key="3">
    <source>
        <dbReference type="ARBA" id="ARBA00022692"/>
    </source>
</evidence>
<feature type="transmembrane region" description="Helical" evidence="7">
    <location>
        <begin position="469"/>
        <end position="494"/>
    </location>
</feature>
<evidence type="ECO:0000256" key="5">
    <source>
        <dbReference type="ARBA" id="ARBA00023136"/>
    </source>
</evidence>
<feature type="transmembrane region" description="Helical" evidence="7">
    <location>
        <begin position="112"/>
        <end position="130"/>
    </location>
</feature>
<gene>
    <name evidence="9" type="ORF">BEH_08555</name>
</gene>
<reference evidence="10" key="2">
    <citation type="submission" date="2015-06" db="EMBL/GenBank/DDBJ databases">
        <title>Genome Sequence of Bacillus endophyticus and Analysis of its Companion Mechanism in the Ketogulonigenium vulgare-Bacillus strain Consortium.</title>
        <authorList>
            <person name="Jia N."/>
            <person name="Du J."/>
            <person name="Ding M.-Z."/>
            <person name="Gao F."/>
            <person name="Yuan Y.-J."/>
        </authorList>
    </citation>
    <scope>NUCLEOTIDE SEQUENCE [LARGE SCALE GENOMIC DNA]</scope>
    <source>
        <strain evidence="10">Hbe603</strain>
    </source>
</reference>
<dbReference type="Proteomes" id="UP000036202">
    <property type="component" value="Chromosome"/>
</dbReference>
<evidence type="ECO:0000313" key="10">
    <source>
        <dbReference type="Proteomes" id="UP000036202"/>
    </source>
</evidence>
<reference evidence="9 10" key="1">
    <citation type="journal article" date="2015" name="PLoS ONE">
        <title>Genome Sequence of Bacillus endophyticus and Analysis of Its Companion Mechanism in the Ketogulonigenium vulgare-Bacillus Strain Consortium.</title>
        <authorList>
            <person name="Jia N."/>
            <person name="Du J."/>
            <person name="Ding M.Z."/>
            <person name="Gao F."/>
            <person name="Yuan Y.J."/>
        </authorList>
    </citation>
    <scope>NUCLEOTIDE SEQUENCE [LARGE SCALE GENOMIC DNA]</scope>
    <source>
        <strain evidence="9 10">Hbe603</strain>
    </source>
</reference>
<comment type="similarity">
    <text evidence="6">Belongs to the YccS/YhfK family.</text>
</comment>
<evidence type="ECO:0000259" key="8">
    <source>
        <dbReference type="Pfam" id="PF13515"/>
    </source>
</evidence>
<feature type="transmembrane region" description="Helical" evidence="7">
    <location>
        <begin position="35"/>
        <end position="53"/>
    </location>
</feature>
<evidence type="ECO:0000256" key="6">
    <source>
        <dbReference type="ARBA" id="ARBA00043993"/>
    </source>
</evidence>
<keyword evidence="2" id="KW-1003">Cell membrane</keyword>
<keyword evidence="4 7" id="KW-1133">Transmembrane helix</keyword>
<evidence type="ECO:0000313" key="9">
    <source>
        <dbReference type="EMBL" id="AKO92142.1"/>
    </source>
</evidence>